<sequence length="253" mass="28231">MGLKSRLTGEATEFEIPETKEEIIKAIKDSEVNRDVEIDYELTEEVENFPDYMDEVPAKLGFIHSKIVCVNIPPVGEFTEPIPDGALSDQELYASIRVGGVEEAEVVEESYFDPELGHVLQFSNYTMDIRERKFTRIASRISMSISASEGEGRRKKVILAETPVQSIEVSGSGVLVEVKRGSGIHEGMSVDLTVTNPKFPKFSEEDEYHGKTTLTSRIARVIKNPDKPDNDNIAVAWVFENPFDEAKGTDKIS</sequence>
<dbReference type="EMBL" id="UINC01079616">
    <property type="protein sequence ID" value="SVC21771.1"/>
    <property type="molecule type" value="Genomic_DNA"/>
</dbReference>
<name>A0A382KGB0_9ZZZZ</name>
<protein>
    <submittedName>
        <fullName evidence="1">Uncharacterized protein</fullName>
    </submittedName>
</protein>
<dbReference type="AlphaFoldDB" id="A0A382KGB0"/>
<reference evidence="1" key="1">
    <citation type="submission" date="2018-05" db="EMBL/GenBank/DDBJ databases">
        <authorList>
            <person name="Lanie J.A."/>
            <person name="Ng W.-L."/>
            <person name="Kazmierczak K.M."/>
            <person name="Andrzejewski T.M."/>
            <person name="Davidsen T.M."/>
            <person name="Wayne K.J."/>
            <person name="Tettelin H."/>
            <person name="Glass J.I."/>
            <person name="Rusch D."/>
            <person name="Podicherti R."/>
            <person name="Tsui H.-C.T."/>
            <person name="Winkler M.E."/>
        </authorList>
    </citation>
    <scope>NUCLEOTIDE SEQUENCE</scope>
</reference>
<proteinExistence type="predicted"/>
<organism evidence="1">
    <name type="scientific">marine metagenome</name>
    <dbReference type="NCBI Taxonomy" id="408172"/>
    <lineage>
        <taxon>unclassified sequences</taxon>
        <taxon>metagenomes</taxon>
        <taxon>ecological metagenomes</taxon>
    </lineage>
</organism>
<accession>A0A382KGB0</accession>
<evidence type="ECO:0000313" key="1">
    <source>
        <dbReference type="EMBL" id="SVC21771.1"/>
    </source>
</evidence>
<gene>
    <name evidence="1" type="ORF">METZ01_LOCUS274625</name>
</gene>
<feature type="non-terminal residue" evidence="1">
    <location>
        <position position="253"/>
    </location>
</feature>